<comment type="caution">
    <text evidence="1">The sequence shown here is derived from an EMBL/GenBank/DDBJ whole genome shotgun (WGS) entry which is preliminary data.</text>
</comment>
<evidence type="ECO:0000313" key="1">
    <source>
        <dbReference type="EMBL" id="HDP16164.1"/>
    </source>
</evidence>
<dbReference type="AlphaFoldDB" id="A0A7C1GBE9"/>
<name>A0A7C1GBE9_9CREN</name>
<protein>
    <submittedName>
        <fullName evidence="1">Uncharacterized protein</fullName>
    </submittedName>
</protein>
<gene>
    <name evidence="1" type="ORF">ENN26_10405</name>
</gene>
<accession>A0A7C1GBE9</accession>
<organism evidence="1">
    <name type="scientific">Thermofilum adornatum</name>
    <dbReference type="NCBI Taxonomy" id="1365176"/>
    <lineage>
        <taxon>Archaea</taxon>
        <taxon>Thermoproteota</taxon>
        <taxon>Thermoprotei</taxon>
        <taxon>Thermofilales</taxon>
        <taxon>Thermofilaceae</taxon>
        <taxon>Thermofilum</taxon>
    </lineage>
</organism>
<sequence length="105" mass="11447">MRVDAALVGATAVVAALLLLLAYARIEKGYTGTYDCYRAVNGEALMVSNNLSNFAQYSSSRFRVTLYFSNGTTLTRGAILPRAQCYTYYLTSDSRGVLVLVKVEG</sequence>
<dbReference type="EMBL" id="DSAY01000199">
    <property type="protein sequence ID" value="HDP16164.1"/>
    <property type="molecule type" value="Genomic_DNA"/>
</dbReference>
<reference evidence="1" key="1">
    <citation type="journal article" date="2020" name="mSystems">
        <title>Genome- and Community-Level Interaction Insights into Carbon Utilization and Element Cycling Functions of Hydrothermarchaeota in Hydrothermal Sediment.</title>
        <authorList>
            <person name="Zhou Z."/>
            <person name="Liu Y."/>
            <person name="Xu W."/>
            <person name="Pan J."/>
            <person name="Luo Z.H."/>
            <person name="Li M."/>
        </authorList>
    </citation>
    <scope>NUCLEOTIDE SEQUENCE [LARGE SCALE GENOMIC DNA]</scope>
    <source>
        <strain evidence="1">SpSt-116</strain>
    </source>
</reference>
<proteinExistence type="predicted"/>